<organism evidence="1 2">
    <name type="scientific">Desulfoluna spongiiphila</name>
    <dbReference type="NCBI Taxonomy" id="419481"/>
    <lineage>
        <taxon>Bacteria</taxon>
        <taxon>Pseudomonadati</taxon>
        <taxon>Thermodesulfobacteriota</taxon>
        <taxon>Desulfobacteria</taxon>
        <taxon>Desulfobacterales</taxon>
        <taxon>Desulfolunaceae</taxon>
        <taxon>Desulfoluna</taxon>
    </lineage>
</organism>
<dbReference type="AlphaFoldDB" id="A0A1G5AU56"/>
<keyword evidence="2" id="KW-1185">Reference proteome</keyword>
<evidence type="ECO:0000313" key="2">
    <source>
        <dbReference type="Proteomes" id="UP000198870"/>
    </source>
</evidence>
<dbReference type="OrthoDB" id="5420700at2"/>
<dbReference type="STRING" id="419481.SAMN05216233_101453"/>
<name>A0A1G5AU56_9BACT</name>
<accession>A0A1G5AU56</accession>
<dbReference type="Proteomes" id="UP000198870">
    <property type="component" value="Unassembled WGS sequence"/>
</dbReference>
<dbReference type="EMBL" id="FMUX01000001">
    <property type="protein sequence ID" value="SCX81404.1"/>
    <property type="molecule type" value="Genomic_DNA"/>
</dbReference>
<dbReference type="RefSeq" id="WP_092207753.1">
    <property type="nucleotide sequence ID" value="NZ_FMUX01000001.1"/>
</dbReference>
<reference evidence="1 2" key="1">
    <citation type="submission" date="2016-10" db="EMBL/GenBank/DDBJ databases">
        <authorList>
            <person name="de Groot N.N."/>
        </authorList>
    </citation>
    <scope>NUCLEOTIDE SEQUENCE [LARGE SCALE GENOMIC DNA]</scope>
    <source>
        <strain evidence="1 2">AA1</strain>
    </source>
</reference>
<proteinExistence type="predicted"/>
<evidence type="ECO:0000313" key="1">
    <source>
        <dbReference type="EMBL" id="SCX81404.1"/>
    </source>
</evidence>
<gene>
    <name evidence="1" type="ORF">SAMN05216233_101453</name>
</gene>
<sequence>MILYDGIYSWSGKTSTGKRPVSWWPGSYRVKIVDLSDTTPDGVFHIKPVICLFADTGKGFNVRNHFQYFAQSICQEFGLRLNKVLWVEYYPEGPTMDVATLNEGAMVGKERLYTVHWRPIHEDEAQLIGPHKGTTGGAFA</sequence>
<protein>
    <submittedName>
        <fullName evidence="1">Uncharacterized protein</fullName>
    </submittedName>
</protein>